<proteinExistence type="predicted"/>
<protein>
    <submittedName>
        <fullName evidence="2">Uncharacterized protein</fullName>
    </submittedName>
</protein>
<name>C1E740_MICCC</name>
<sequence length="356" mass="37109">MRPGAVETKRVATAREAAAKPAMVFGRNPGGGGGGEGGFDERVRLAAAGATAHSRILLETGKLRPSSAPASRDGRASKMPLRVLPAAERVARAHGHLSAAKECATRKTSTRAQSARKQAFGYSFASSTNAAAGDRTASVIAPFAPRTATLAEKMCGARMNATATRLNAGRGTTSSTTSSKNHSKNHSAHPPRGYWRADVTGAEDPPFNVSARPMSPTVEHAARPATARVNVRGDGAQPAHVFGAKMRSTTGTAFAAVHTHDAAAHGGRVARGDVDIENVPLAASRNGGPPDGDGPPGTKPPTAKITRPKTEYEEKPGKRDPHDVNAAVFEFGGGKRTGANVTGTIRRQKSWEKVWQ</sequence>
<dbReference type="InParanoid" id="C1E740"/>
<dbReference type="KEGG" id="mis:MICPUN_108333"/>
<keyword evidence="3" id="KW-1185">Reference proteome</keyword>
<feature type="region of interest" description="Disordered" evidence="1">
    <location>
        <begin position="58"/>
        <end position="80"/>
    </location>
</feature>
<dbReference type="Proteomes" id="UP000002009">
    <property type="component" value="Chromosome 5"/>
</dbReference>
<dbReference type="GeneID" id="8243943"/>
<feature type="compositionally biased region" description="Basic and acidic residues" evidence="1">
    <location>
        <begin position="308"/>
        <end position="323"/>
    </location>
</feature>
<dbReference type="EMBL" id="CP001326">
    <property type="protein sequence ID" value="ACO63540.1"/>
    <property type="molecule type" value="Genomic_DNA"/>
</dbReference>
<evidence type="ECO:0000256" key="1">
    <source>
        <dbReference type="SAM" id="MobiDB-lite"/>
    </source>
</evidence>
<evidence type="ECO:0000313" key="2">
    <source>
        <dbReference type="EMBL" id="ACO63540.1"/>
    </source>
</evidence>
<evidence type="ECO:0000313" key="3">
    <source>
        <dbReference type="Proteomes" id="UP000002009"/>
    </source>
</evidence>
<dbReference type="AlphaFoldDB" id="C1E740"/>
<feature type="region of interest" description="Disordered" evidence="1">
    <location>
        <begin position="164"/>
        <end position="216"/>
    </location>
</feature>
<dbReference type="RefSeq" id="XP_002502282.1">
    <property type="nucleotide sequence ID" value="XM_002502236.1"/>
</dbReference>
<organism evidence="2 3">
    <name type="scientific">Micromonas commoda (strain RCC299 / NOUM17 / CCMP2709)</name>
    <name type="common">Picoplanktonic green alga</name>
    <dbReference type="NCBI Taxonomy" id="296587"/>
    <lineage>
        <taxon>Eukaryota</taxon>
        <taxon>Viridiplantae</taxon>
        <taxon>Chlorophyta</taxon>
        <taxon>Mamiellophyceae</taxon>
        <taxon>Mamiellales</taxon>
        <taxon>Mamiellaceae</taxon>
        <taxon>Micromonas</taxon>
    </lineage>
</organism>
<feature type="region of interest" description="Disordered" evidence="1">
    <location>
        <begin position="280"/>
        <end position="356"/>
    </location>
</feature>
<gene>
    <name evidence="2" type="ORF">MICPUN_108333</name>
</gene>
<reference evidence="2 3" key="1">
    <citation type="journal article" date="2009" name="Science">
        <title>Green evolution and dynamic adaptations revealed by genomes of the marine picoeukaryotes Micromonas.</title>
        <authorList>
            <person name="Worden A.Z."/>
            <person name="Lee J.H."/>
            <person name="Mock T."/>
            <person name="Rouze P."/>
            <person name="Simmons M.P."/>
            <person name="Aerts A.L."/>
            <person name="Allen A.E."/>
            <person name="Cuvelier M.L."/>
            <person name="Derelle E."/>
            <person name="Everett M.V."/>
            <person name="Foulon E."/>
            <person name="Grimwood J."/>
            <person name="Gundlach H."/>
            <person name="Henrissat B."/>
            <person name="Napoli C."/>
            <person name="McDonald S.M."/>
            <person name="Parker M.S."/>
            <person name="Rombauts S."/>
            <person name="Salamov A."/>
            <person name="Von Dassow P."/>
            <person name="Badger J.H."/>
            <person name="Coutinho P.M."/>
            <person name="Demir E."/>
            <person name="Dubchak I."/>
            <person name="Gentemann C."/>
            <person name="Eikrem W."/>
            <person name="Gready J.E."/>
            <person name="John U."/>
            <person name="Lanier W."/>
            <person name="Lindquist E.A."/>
            <person name="Lucas S."/>
            <person name="Mayer K.F."/>
            <person name="Moreau H."/>
            <person name="Not F."/>
            <person name="Otillar R."/>
            <person name="Panaud O."/>
            <person name="Pangilinan J."/>
            <person name="Paulsen I."/>
            <person name="Piegu B."/>
            <person name="Poliakov A."/>
            <person name="Robbens S."/>
            <person name="Schmutz J."/>
            <person name="Toulza E."/>
            <person name="Wyss T."/>
            <person name="Zelensky A."/>
            <person name="Zhou K."/>
            <person name="Armbrust E.V."/>
            <person name="Bhattacharya D."/>
            <person name="Goodenough U.W."/>
            <person name="Van de Peer Y."/>
            <person name="Grigoriev I.V."/>
        </authorList>
    </citation>
    <scope>NUCLEOTIDE SEQUENCE [LARGE SCALE GENOMIC DNA]</scope>
    <source>
        <strain evidence="3">RCC299 / NOUM17</strain>
    </source>
</reference>
<accession>C1E740</accession>